<proteinExistence type="predicted"/>
<dbReference type="Pfam" id="PF07883">
    <property type="entry name" value="Cupin_2"/>
    <property type="match status" value="1"/>
</dbReference>
<evidence type="ECO:0000313" key="4">
    <source>
        <dbReference type="EMBL" id="CAB4324191.1"/>
    </source>
</evidence>
<gene>
    <name evidence="4" type="ORF">UFOPK1392_01955</name>
</gene>
<dbReference type="InterPro" id="IPR014710">
    <property type="entry name" value="RmlC-like_jellyroll"/>
</dbReference>
<dbReference type="InterPro" id="IPR013096">
    <property type="entry name" value="Cupin_2"/>
</dbReference>
<sequence length="323" mass="35230">MGHHTVGMEPQLLVGTAEENWTGDARYFEYSRAANPVGSGHIPKIPLDRFPAHRHTSISTGVVHFDISDQLGITAGPATTPALLASFIRIAPGESVSTAPIATSELYRVISGSGYSVVDGRELQWGAGDFFVLPANCPAVHNASTDTTMYWVTDEPLLRHLGVAPTERRFAITHFPSERVEHELATIESSPHATDRNRLAVLLNTAPNDLTQTVTHVLWAMYGLLPVDAVQRPHRHQSVALDLVGDCAPGCYTLVGRSIDTDGEIIDPVRVDWEPNSAFVTPPGLWHAHYNESGEPAHIIPIQDAGLHTYLRSLDIRFAPPAR</sequence>
<protein>
    <submittedName>
        <fullName evidence="4">Unannotated protein</fullName>
    </submittedName>
</protein>
<dbReference type="InterPro" id="IPR047183">
    <property type="entry name" value="GDO-like"/>
</dbReference>
<evidence type="ECO:0000256" key="2">
    <source>
        <dbReference type="ARBA" id="ARBA00023002"/>
    </source>
</evidence>
<dbReference type="PANTHER" id="PTHR41517:SF1">
    <property type="entry name" value="CUPIN"/>
    <property type="match status" value="1"/>
</dbReference>
<name>A0A6J5YI94_9ZZZZ</name>
<accession>A0A6J5YI94</accession>
<dbReference type="SUPFAM" id="SSF51182">
    <property type="entry name" value="RmlC-like cupins"/>
    <property type="match status" value="1"/>
</dbReference>
<keyword evidence="1" id="KW-0223">Dioxygenase</keyword>
<dbReference type="AlphaFoldDB" id="A0A6J5YI94"/>
<dbReference type="EMBL" id="CAEMXZ010000113">
    <property type="protein sequence ID" value="CAB4324191.1"/>
    <property type="molecule type" value="Genomic_DNA"/>
</dbReference>
<feature type="domain" description="Cupin type-2" evidence="3">
    <location>
        <begin position="87"/>
        <end position="151"/>
    </location>
</feature>
<keyword evidence="2" id="KW-0560">Oxidoreductase</keyword>
<evidence type="ECO:0000256" key="1">
    <source>
        <dbReference type="ARBA" id="ARBA00022964"/>
    </source>
</evidence>
<dbReference type="InterPro" id="IPR011051">
    <property type="entry name" value="RmlC_Cupin_sf"/>
</dbReference>
<reference evidence="4" key="1">
    <citation type="submission" date="2020-05" db="EMBL/GenBank/DDBJ databases">
        <authorList>
            <person name="Chiriac C."/>
            <person name="Salcher M."/>
            <person name="Ghai R."/>
            <person name="Kavagutti S V."/>
        </authorList>
    </citation>
    <scope>NUCLEOTIDE SEQUENCE</scope>
</reference>
<dbReference type="Gene3D" id="2.60.120.10">
    <property type="entry name" value="Jelly Rolls"/>
    <property type="match status" value="2"/>
</dbReference>
<evidence type="ECO:0000259" key="3">
    <source>
        <dbReference type="Pfam" id="PF07883"/>
    </source>
</evidence>
<organism evidence="4">
    <name type="scientific">freshwater metagenome</name>
    <dbReference type="NCBI Taxonomy" id="449393"/>
    <lineage>
        <taxon>unclassified sequences</taxon>
        <taxon>metagenomes</taxon>
        <taxon>ecological metagenomes</taxon>
    </lineage>
</organism>
<dbReference type="GO" id="GO:0051213">
    <property type="term" value="F:dioxygenase activity"/>
    <property type="evidence" value="ECO:0007669"/>
    <property type="project" value="UniProtKB-KW"/>
</dbReference>
<dbReference type="PANTHER" id="PTHR41517">
    <property type="entry name" value="1,2-DIOXYGENASE PROTEIN-RELATED"/>
    <property type="match status" value="1"/>
</dbReference>